<organism evidence="1 2">
    <name type="scientific">Aquila chrysaetos chrysaetos</name>
    <dbReference type="NCBI Taxonomy" id="223781"/>
    <lineage>
        <taxon>Eukaryota</taxon>
        <taxon>Metazoa</taxon>
        <taxon>Chordata</taxon>
        <taxon>Craniata</taxon>
        <taxon>Vertebrata</taxon>
        <taxon>Euteleostomi</taxon>
        <taxon>Archelosauria</taxon>
        <taxon>Archosauria</taxon>
        <taxon>Dinosauria</taxon>
        <taxon>Saurischia</taxon>
        <taxon>Theropoda</taxon>
        <taxon>Coelurosauria</taxon>
        <taxon>Aves</taxon>
        <taxon>Neognathae</taxon>
        <taxon>Neoaves</taxon>
        <taxon>Telluraves</taxon>
        <taxon>Accipitrimorphae</taxon>
        <taxon>Accipitriformes</taxon>
        <taxon>Accipitridae</taxon>
        <taxon>Accipitrinae</taxon>
        <taxon>Aquila</taxon>
    </lineage>
</organism>
<sequence length="52" mass="5739">MQEEGEGVLQGAQLPVLISCSDTKIKQWPCLQGRSYSTKDPQAQRLTNCSLT</sequence>
<protein>
    <submittedName>
        <fullName evidence="1">Uncharacterized protein</fullName>
    </submittedName>
</protein>
<proteinExistence type="predicted"/>
<accession>A0A663F1D1</accession>
<dbReference type="InParanoid" id="A0A663F1D1"/>
<dbReference type="Ensembl" id="ENSACCT00020018432.1">
    <property type="protein sequence ID" value="ENSACCP00020017661.1"/>
    <property type="gene ID" value="ENSACCG00020012132.1"/>
</dbReference>
<evidence type="ECO:0000313" key="1">
    <source>
        <dbReference type="Ensembl" id="ENSACCP00020017661.1"/>
    </source>
</evidence>
<evidence type="ECO:0000313" key="2">
    <source>
        <dbReference type="Proteomes" id="UP000472275"/>
    </source>
</evidence>
<name>A0A663F1D1_AQUCH</name>
<dbReference type="AlphaFoldDB" id="A0A663F1D1"/>
<dbReference type="Proteomes" id="UP000472275">
    <property type="component" value="Chromosome 4"/>
</dbReference>
<reference evidence="1" key="2">
    <citation type="submission" date="2025-09" db="UniProtKB">
        <authorList>
            <consortium name="Ensembl"/>
        </authorList>
    </citation>
    <scope>IDENTIFICATION</scope>
</reference>
<reference evidence="1" key="1">
    <citation type="submission" date="2025-08" db="UniProtKB">
        <authorList>
            <consortium name="Ensembl"/>
        </authorList>
    </citation>
    <scope>IDENTIFICATION</scope>
</reference>
<keyword evidence="2" id="KW-1185">Reference proteome</keyword>